<keyword evidence="7" id="KW-1185">Reference proteome</keyword>
<comment type="caution">
    <text evidence="6">The sequence shown here is derived from an EMBL/GenBank/DDBJ whole genome shotgun (WGS) entry which is preliminary data.</text>
</comment>
<dbReference type="PANTHER" id="PTHR46323">
    <property type="entry name" value="BETA-GALACTOSIDASE"/>
    <property type="match status" value="1"/>
</dbReference>
<gene>
    <name evidence="6" type="ORF">LOT_1005</name>
</gene>
<dbReference type="GO" id="GO:0009341">
    <property type="term" value="C:beta-galactosidase complex"/>
    <property type="evidence" value="ECO:0007669"/>
    <property type="project" value="InterPro"/>
</dbReference>
<evidence type="ECO:0000313" key="7">
    <source>
        <dbReference type="Proteomes" id="UP000016361"/>
    </source>
</evidence>
<accession>S4NGV5</accession>
<dbReference type="InterPro" id="IPR014718">
    <property type="entry name" value="GH-type_carb-bd"/>
</dbReference>
<dbReference type="InterPro" id="IPR004199">
    <property type="entry name" value="B-gal_small/dom_5"/>
</dbReference>
<dbReference type="SUPFAM" id="SSF74650">
    <property type="entry name" value="Galactose mutarotase-like"/>
    <property type="match status" value="1"/>
</dbReference>
<evidence type="ECO:0000256" key="3">
    <source>
        <dbReference type="ARBA" id="ARBA00022801"/>
    </source>
</evidence>
<dbReference type="Pfam" id="PF02929">
    <property type="entry name" value="Bgal_small_N"/>
    <property type="match status" value="1"/>
</dbReference>
<comment type="catalytic activity">
    <reaction evidence="1">
        <text>Hydrolysis of terminal non-reducing beta-D-galactose residues in beta-D-galactosides.</text>
        <dbReference type="EC" id="3.2.1.23"/>
    </reaction>
</comment>
<dbReference type="AlphaFoldDB" id="S4NGV5"/>
<dbReference type="Proteomes" id="UP000016361">
    <property type="component" value="Unassembled WGS sequence"/>
</dbReference>
<dbReference type="eggNOG" id="COG3250">
    <property type="taxonomic scope" value="Bacteria"/>
</dbReference>
<dbReference type="GO" id="GO:0030246">
    <property type="term" value="F:carbohydrate binding"/>
    <property type="evidence" value="ECO:0007669"/>
    <property type="project" value="InterPro"/>
</dbReference>
<dbReference type="InterPro" id="IPR011013">
    <property type="entry name" value="Gal_mutarotase_sf_dom"/>
</dbReference>
<feature type="domain" description="Beta galactosidase small chain/" evidence="5">
    <location>
        <begin position="9"/>
        <end position="308"/>
    </location>
</feature>
<dbReference type="GO" id="GO:0004565">
    <property type="term" value="F:beta-galactosidase activity"/>
    <property type="evidence" value="ECO:0007669"/>
    <property type="project" value="UniProtKB-EC"/>
</dbReference>
<protein>
    <recommendedName>
        <fullName evidence="2">beta-galactosidase</fullName>
        <ecNumber evidence="2">3.2.1.23</ecNumber>
    </recommendedName>
</protein>
<organism evidence="6 7">
    <name type="scientific">Lentilactobacillus otakiensis DSM 19908 = JCM 15040</name>
    <dbReference type="NCBI Taxonomy" id="1423780"/>
    <lineage>
        <taxon>Bacteria</taxon>
        <taxon>Bacillati</taxon>
        <taxon>Bacillota</taxon>
        <taxon>Bacilli</taxon>
        <taxon>Lactobacillales</taxon>
        <taxon>Lactobacillaceae</taxon>
        <taxon>Lentilactobacillus</taxon>
    </lineage>
</organism>
<evidence type="ECO:0000259" key="5">
    <source>
        <dbReference type="SMART" id="SM01038"/>
    </source>
</evidence>
<dbReference type="STRING" id="1423780.FD05_GL000237"/>
<dbReference type="PANTHER" id="PTHR46323:SF2">
    <property type="entry name" value="BETA-GALACTOSIDASE"/>
    <property type="match status" value="1"/>
</dbReference>
<dbReference type="GO" id="GO:0005990">
    <property type="term" value="P:lactose catabolic process"/>
    <property type="evidence" value="ECO:0007669"/>
    <property type="project" value="TreeGrafter"/>
</dbReference>
<dbReference type="SMART" id="SM01038">
    <property type="entry name" value="Bgal_small_N"/>
    <property type="match status" value="1"/>
</dbReference>
<keyword evidence="3" id="KW-0378">Hydrolase</keyword>
<dbReference type="InterPro" id="IPR050347">
    <property type="entry name" value="Bact_Beta-galactosidase"/>
</dbReference>
<evidence type="ECO:0000256" key="4">
    <source>
        <dbReference type="ARBA" id="ARBA00023295"/>
    </source>
</evidence>
<reference evidence="7" key="1">
    <citation type="journal article" date="2013" name="Genome Announc.">
        <title>Draft Genome Sequence of D-Branched-Chain Amino Acid Producer Lactobacillus otakiensis JCM 15040T, Isolated from a Traditional Japanese Pickle.</title>
        <authorList>
            <person name="Doi K."/>
            <person name="Mori K."/>
            <person name="Mutaguchi Y."/>
            <person name="Tashiro K."/>
            <person name="Fujino Y."/>
            <person name="Ohmori T."/>
            <person name="Kuhara S."/>
            <person name="Ohshima T."/>
        </authorList>
    </citation>
    <scope>NUCLEOTIDE SEQUENCE [LARGE SCALE GENOMIC DNA]</scope>
    <source>
        <strain evidence="7">JCM 15040</strain>
    </source>
</reference>
<evidence type="ECO:0000256" key="1">
    <source>
        <dbReference type="ARBA" id="ARBA00001412"/>
    </source>
</evidence>
<proteinExistence type="predicted"/>
<evidence type="ECO:0000313" key="6">
    <source>
        <dbReference type="EMBL" id="GAD16467.1"/>
    </source>
</evidence>
<sequence>MIYSDGGLGVGGDNFHYIFNYTRSGIESMVINGKEWLYREPKPIFWRATTDNDRGNGFSQKSVQWYGADMFASADKVDIKINDQLIEFPSAPLNNKYSNHEYADKVEVIYHFTTLTTPTTDVEISYTVMPDGDIAVHVHYTGNDQLPDLPAFGVRFVMPTLAAGFQYDGLSGETYPDRMAGGIPGEYQVDGLPVTNYMVPQDCGVHMATKSLTVTRNTTKDNSDKSSTPFKIKFVNDGQPFAFSCLPYTSEELENATHQEELPLPRRTVVSILGAVRGVGGIDSWGRDVEEQYHIPAGKDIDFGFRITKS</sequence>
<evidence type="ECO:0000256" key="2">
    <source>
        <dbReference type="ARBA" id="ARBA00012756"/>
    </source>
</evidence>
<keyword evidence="4" id="KW-0326">Glycosidase</keyword>
<name>S4NGV5_9LACO</name>
<dbReference type="EMBL" id="BASH01000002">
    <property type="protein sequence ID" value="GAD16467.1"/>
    <property type="molecule type" value="Genomic_DNA"/>
</dbReference>
<dbReference type="Gene3D" id="2.70.98.10">
    <property type="match status" value="1"/>
</dbReference>
<dbReference type="EC" id="3.2.1.23" evidence="2"/>